<dbReference type="AlphaFoldDB" id="A0A381T7N4"/>
<reference evidence="1" key="1">
    <citation type="submission" date="2018-05" db="EMBL/GenBank/DDBJ databases">
        <authorList>
            <person name="Lanie J.A."/>
            <person name="Ng W.-L."/>
            <person name="Kazmierczak K.M."/>
            <person name="Andrzejewski T.M."/>
            <person name="Davidsen T.M."/>
            <person name="Wayne K.J."/>
            <person name="Tettelin H."/>
            <person name="Glass J.I."/>
            <person name="Rusch D."/>
            <person name="Podicherti R."/>
            <person name="Tsui H.-C.T."/>
            <person name="Winkler M.E."/>
        </authorList>
    </citation>
    <scope>NUCLEOTIDE SEQUENCE</scope>
</reference>
<protein>
    <submittedName>
        <fullName evidence="1">Uncharacterized protein</fullName>
    </submittedName>
</protein>
<accession>A0A381T7N4</accession>
<dbReference type="EMBL" id="UINC01003964">
    <property type="protein sequence ID" value="SVA10697.1"/>
    <property type="molecule type" value="Genomic_DNA"/>
</dbReference>
<organism evidence="1">
    <name type="scientific">marine metagenome</name>
    <dbReference type="NCBI Taxonomy" id="408172"/>
    <lineage>
        <taxon>unclassified sequences</taxon>
        <taxon>metagenomes</taxon>
        <taxon>ecological metagenomes</taxon>
    </lineage>
</organism>
<name>A0A381T7N4_9ZZZZ</name>
<proteinExistence type="predicted"/>
<evidence type="ECO:0000313" key="1">
    <source>
        <dbReference type="EMBL" id="SVA10697.1"/>
    </source>
</evidence>
<gene>
    <name evidence="1" type="ORF">METZ01_LOCUS63551</name>
</gene>
<sequence length="151" mass="16861">MKSNKKLLIVFLLVLNSIGILHANYAFYRKVTSTCKSYHVDITSDNMQLNMDSNNFTINLTSRRNNFEMIMIIGFAAAGQAIIHQKHLQGTINNYNPVIPAQVSVFVTVPMGRGDTIFSAEANAFLVQELADGSLDTAEFMREIKDSIQTL</sequence>